<feature type="region of interest" description="Disordered" evidence="1">
    <location>
        <begin position="1"/>
        <end position="20"/>
    </location>
</feature>
<evidence type="ECO:0000313" key="2">
    <source>
        <dbReference type="EMBL" id="CDW33878.1"/>
    </source>
</evidence>
<reference evidence="2" key="1">
    <citation type="submission" date="2014-05" db="EMBL/GenBank/DDBJ databases">
        <authorList>
            <person name="Chronopoulou M."/>
        </authorList>
    </citation>
    <scope>NUCLEOTIDE SEQUENCE</scope>
    <source>
        <tissue evidence="2">Whole organism</tissue>
    </source>
</reference>
<accession>A0A0K2U6N0</accession>
<sequence length="71" mass="8183">KHVETGTPVTRSTPPLPHTRLHRSVQGVCVWRGGRPHIEIPEVRYKHLYSTTPSSLQKWEVRGFCTDDINH</sequence>
<organism evidence="2">
    <name type="scientific">Lepeophtheirus salmonis</name>
    <name type="common">Salmon louse</name>
    <name type="synonym">Caligus salmonis</name>
    <dbReference type="NCBI Taxonomy" id="72036"/>
    <lineage>
        <taxon>Eukaryota</taxon>
        <taxon>Metazoa</taxon>
        <taxon>Ecdysozoa</taxon>
        <taxon>Arthropoda</taxon>
        <taxon>Crustacea</taxon>
        <taxon>Multicrustacea</taxon>
        <taxon>Hexanauplia</taxon>
        <taxon>Copepoda</taxon>
        <taxon>Siphonostomatoida</taxon>
        <taxon>Caligidae</taxon>
        <taxon>Lepeophtheirus</taxon>
    </lineage>
</organism>
<protein>
    <submittedName>
        <fullName evidence="2">Uncharacterized protein</fullName>
    </submittedName>
</protein>
<feature type="non-terminal residue" evidence="2">
    <location>
        <position position="1"/>
    </location>
</feature>
<name>A0A0K2U6N0_LEPSM</name>
<dbReference type="AlphaFoldDB" id="A0A0K2U6N0"/>
<evidence type="ECO:0000256" key="1">
    <source>
        <dbReference type="SAM" id="MobiDB-lite"/>
    </source>
</evidence>
<proteinExistence type="predicted"/>
<dbReference type="EMBL" id="HACA01016517">
    <property type="protein sequence ID" value="CDW33878.1"/>
    <property type="molecule type" value="Transcribed_RNA"/>
</dbReference>